<sequence>MTSPRHQAVLLALGIMILYDVLRVFLPSLITLFGRAGSTPAELMGLYAAAWFALPLLSVLLKPRWALLGGAVALVAARLLLQAGVEQLYVASAGVTAGLVFLHGCARTLPRAAVPGGIMSGLAFSTLAHLLLNGVDLIWRPGLFPWLATLTLCTSLLLLVRQPPAPPQAPMPPASLQVRVPPADDLAPARVWFLFGPTLLLTGMATTSWAKAAQGPDPLIWVIGTAALLVLTLVAATWQAFRPPLPRVLGTLAGVLLVCCTTVLLLPSVSPALGGIAQAAAGALAILCLGPTLAAAGRTPAHPGRQGLGALGGGLVFLIAAFAYYAAYDMDLGFPQRFVPIATAVLVAAVAFLPRPSPRTDDQRPTNATPAEDSQPPTSTASGESSQLSTSATLVEGDLPPTGFGGGGRRRGRAVLGVAVLLVPLVVAATWRPAPPVRATQGDTIKLIAYNIRMGFGLDGRLSLDDIAAWAAAQRPDVVLLSEVDRGWLLNGGHDDLARIARGLGMRYHFAPAADNVWGDALLTHLPVRQVHSHPLGRHDYPTGAQAQAIVLEVGGRELGIVNTHLQAPDGQAPEVAAIVRALAAGEDAARARPTPTAPGEPAQTPVSATSAGVVRPVVLAGDLNTRPGDPAMAVLEAAGLSDPLTALGDPPTSPADAPTERIDHVLISKGLTAISAQAPMIAYSDHLPVLTTLRLTSVDQEG</sequence>
<dbReference type="Pfam" id="PF03372">
    <property type="entry name" value="Exo_endo_phos"/>
    <property type="match status" value="1"/>
</dbReference>
<dbReference type="AlphaFoldDB" id="A0A918E875"/>
<feature type="transmembrane region" description="Helical" evidence="2">
    <location>
        <begin position="9"/>
        <end position="32"/>
    </location>
</feature>
<dbReference type="InterPro" id="IPR036691">
    <property type="entry name" value="Endo/exonu/phosph_ase_sf"/>
</dbReference>
<protein>
    <recommendedName>
        <fullName evidence="3">Endonuclease/exonuclease/phosphatase domain-containing protein</fullName>
    </recommendedName>
</protein>
<evidence type="ECO:0000313" key="5">
    <source>
        <dbReference type="Proteomes" id="UP000660745"/>
    </source>
</evidence>
<reference evidence="4" key="2">
    <citation type="submission" date="2020-09" db="EMBL/GenBank/DDBJ databases">
        <authorList>
            <person name="Sun Q."/>
            <person name="Zhou Y."/>
        </authorList>
    </citation>
    <scope>NUCLEOTIDE SEQUENCE</scope>
    <source>
        <strain evidence="4">CGMCC 4.7430</strain>
    </source>
</reference>
<feature type="transmembrane region" description="Helical" evidence="2">
    <location>
        <begin position="143"/>
        <end position="160"/>
    </location>
</feature>
<keyword evidence="5" id="KW-1185">Reference proteome</keyword>
<organism evidence="4 5">
    <name type="scientific">Nonomuraea glycinis</name>
    <dbReference type="NCBI Taxonomy" id="2047744"/>
    <lineage>
        <taxon>Bacteria</taxon>
        <taxon>Bacillati</taxon>
        <taxon>Actinomycetota</taxon>
        <taxon>Actinomycetes</taxon>
        <taxon>Streptosporangiales</taxon>
        <taxon>Streptosporangiaceae</taxon>
        <taxon>Nonomuraea</taxon>
    </lineage>
</organism>
<dbReference type="PANTHER" id="PTHR14859:SF1">
    <property type="entry name" value="PGAP2-INTERACTING PROTEIN"/>
    <property type="match status" value="1"/>
</dbReference>
<dbReference type="Gene3D" id="3.60.10.10">
    <property type="entry name" value="Endonuclease/exonuclease/phosphatase"/>
    <property type="match status" value="1"/>
</dbReference>
<dbReference type="InterPro" id="IPR005135">
    <property type="entry name" value="Endo/exonuclease/phosphatase"/>
</dbReference>
<feature type="transmembrane region" description="Helical" evidence="2">
    <location>
        <begin position="218"/>
        <end position="241"/>
    </location>
</feature>
<evidence type="ECO:0000256" key="1">
    <source>
        <dbReference type="SAM" id="MobiDB-lite"/>
    </source>
</evidence>
<comment type="caution">
    <text evidence="4">The sequence shown here is derived from an EMBL/GenBank/DDBJ whole genome shotgun (WGS) entry which is preliminary data.</text>
</comment>
<dbReference type="PANTHER" id="PTHR14859">
    <property type="entry name" value="CALCOFLUOR WHITE HYPERSENSITIVE PROTEIN PRECURSOR"/>
    <property type="match status" value="1"/>
</dbReference>
<dbReference type="GO" id="GO:0006506">
    <property type="term" value="P:GPI anchor biosynthetic process"/>
    <property type="evidence" value="ECO:0007669"/>
    <property type="project" value="TreeGrafter"/>
</dbReference>
<keyword evidence="2" id="KW-1133">Transmembrane helix</keyword>
<feature type="transmembrane region" description="Helical" evidence="2">
    <location>
        <begin position="87"/>
        <end position="105"/>
    </location>
</feature>
<keyword evidence="2" id="KW-0812">Transmembrane</keyword>
<feature type="transmembrane region" description="Helical" evidence="2">
    <location>
        <begin position="248"/>
        <end position="269"/>
    </location>
</feature>
<proteinExistence type="predicted"/>
<evidence type="ECO:0000313" key="4">
    <source>
        <dbReference type="EMBL" id="GGP11537.1"/>
    </source>
</evidence>
<dbReference type="SUPFAM" id="SSF56219">
    <property type="entry name" value="DNase I-like"/>
    <property type="match status" value="1"/>
</dbReference>
<accession>A0A918E875</accession>
<feature type="transmembrane region" description="Helical" evidence="2">
    <location>
        <begin position="275"/>
        <end position="296"/>
    </location>
</feature>
<feature type="transmembrane region" description="Helical" evidence="2">
    <location>
        <begin position="65"/>
        <end position="81"/>
    </location>
</feature>
<dbReference type="InterPro" id="IPR051916">
    <property type="entry name" value="GPI-anchor_lipid_remodeler"/>
</dbReference>
<dbReference type="GO" id="GO:0003824">
    <property type="term" value="F:catalytic activity"/>
    <property type="evidence" value="ECO:0007669"/>
    <property type="project" value="InterPro"/>
</dbReference>
<evidence type="ECO:0000259" key="3">
    <source>
        <dbReference type="Pfam" id="PF03372"/>
    </source>
</evidence>
<reference evidence="4" key="1">
    <citation type="journal article" date="2014" name="Int. J. Syst. Evol. Microbiol.">
        <title>Complete genome sequence of Corynebacterium casei LMG S-19264T (=DSM 44701T), isolated from a smear-ripened cheese.</title>
        <authorList>
            <consortium name="US DOE Joint Genome Institute (JGI-PGF)"/>
            <person name="Walter F."/>
            <person name="Albersmeier A."/>
            <person name="Kalinowski J."/>
            <person name="Ruckert C."/>
        </authorList>
    </citation>
    <scope>NUCLEOTIDE SEQUENCE</scope>
    <source>
        <strain evidence="4">CGMCC 4.7430</strain>
    </source>
</reference>
<feature type="domain" description="Endonuclease/exonuclease/phosphatase" evidence="3">
    <location>
        <begin position="449"/>
        <end position="687"/>
    </location>
</feature>
<evidence type="ECO:0000256" key="2">
    <source>
        <dbReference type="SAM" id="Phobius"/>
    </source>
</evidence>
<feature type="transmembrane region" description="Helical" evidence="2">
    <location>
        <begin position="334"/>
        <end position="354"/>
    </location>
</feature>
<feature type="transmembrane region" description="Helical" evidence="2">
    <location>
        <begin position="308"/>
        <end position="328"/>
    </location>
</feature>
<feature type="transmembrane region" description="Helical" evidence="2">
    <location>
        <begin position="112"/>
        <end position="131"/>
    </location>
</feature>
<keyword evidence="2" id="KW-0472">Membrane</keyword>
<feature type="compositionally biased region" description="Polar residues" evidence="1">
    <location>
        <begin position="375"/>
        <end position="393"/>
    </location>
</feature>
<feature type="region of interest" description="Disordered" evidence="1">
    <location>
        <begin position="357"/>
        <end position="409"/>
    </location>
</feature>
<dbReference type="EMBL" id="BMNK01000010">
    <property type="protein sequence ID" value="GGP11537.1"/>
    <property type="molecule type" value="Genomic_DNA"/>
</dbReference>
<gene>
    <name evidence="4" type="ORF">GCM10012278_55530</name>
</gene>
<feature type="transmembrane region" description="Helical" evidence="2">
    <location>
        <begin position="191"/>
        <end position="212"/>
    </location>
</feature>
<name>A0A918E875_9ACTN</name>
<dbReference type="RefSeq" id="WP_189141653.1">
    <property type="nucleotide sequence ID" value="NZ_BMNK01000010.1"/>
</dbReference>
<feature type="transmembrane region" description="Helical" evidence="2">
    <location>
        <begin position="44"/>
        <end position="60"/>
    </location>
</feature>
<feature type="region of interest" description="Disordered" evidence="1">
    <location>
        <begin position="588"/>
        <end position="609"/>
    </location>
</feature>
<dbReference type="Proteomes" id="UP000660745">
    <property type="component" value="Unassembled WGS sequence"/>
</dbReference>
<dbReference type="GO" id="GO:0016020">
    <property type="term" value="C:membrane"/>
    <property type="evidence" value="ECO:0007669"/>
    <property type="project" value="GOC"/>
</dbReference>
<feature type="transmembrane region" description="Helical" evidence="2">
    <location>
        <begin position="414"/>
        <end position="431"/>
    </location>
</feature>